<dbReference type="Gene3D" id="1.10.510.10">
    <property type="entry name" value="Transferase(Phosphotransferase) domain 1"/>
    <property type="match status" value="1"/>
</dbReference>
<dbReference type="PROSITE" id="PS00108">
    <property type="entry name" value="PROTEIN_KINASE_ST"/>
    <property type="match status" value="1"/>
</dbReference>
<dbReference type="InterPro" id="IPR000719">
    <property type="entry name" value="Prot_kinase_dom"/>
</dbReference>
<feature type="region of interest" description="Disordered" evidence="10">
    <location>
        <begin position="1164"/>
        <end position="1187"/>
    </location>
</feature>
<evidence type="ECO:0000313" key="12">
    <source>
        <dbReference type="EMBL" id="KAF8679803.1"/>
    </source>
</evidence>
<keyword evidence="7" id="KW-0539">Nucleus</keyword>
<comment type="catalytic activity">
    <reaction evidence="9">
        <text>O-phospho-L-threonyl-[protein] + H2O = L-threonyl-[protein] + phosphate</text>
        <dbReference type="Rhea" id="RHEA:47004"/>
        <dbReference type="Rhea" id="RHEA-COMP:11060"/>
        <dbReference type="Rhea" id="RHEA-COMP:11605"/>
        <dbReference type="ChEBI" id="CHEBI:15377"/>
        <dbReference type="ChEBI" id="CHEBI:30013"/>
        <dbReference type="ChEBI" id="CHEBI:43474"/>
        <dbReference type="ChEBI" id="CHEBI:61977"/>
        <dbReference type="EC" id="3.1.3.16"/>
    </reaction>
</comment>
<keyword evidence="4" id="KW-0507">mRNA processing</keyword>
<dbReference type="GO" id="GO:0006751">
    <property type="term" value="P:glutathione catabolic process"/>
    <property type="evidence" value="ECO:0007669"/>
    <property type="project" value="TreeGrafter"/>
</dbReference>
<dbReference type="GO" id="GO:0008420">
    <property type="term" value="F:RNA polymerase II CTD heptapeptide repeat phosphatase activity"/>
    <property type="evidence" value="ECO:0007669"/>
    <property type="project" value="UniProtKB-ARBA"/>
</dbReference>
<dbReference type="SUPFAM" id="SSF56235">
    <property type="entry name" value="N-terminal nucleophile aminohydrolases (Ntn hydrolases)"/>
    <property type="match status" value="1"/>
</dbReference>
<keyword evidence="5" id="KW-0378">Hydrolase</keyword>
<feature type="region of interest" description="Disordered" evidence="10">
    <location>
        <begin position="844"/>
        <end position="890"/>
    </location>
</feature>
<name>A0A8H7H9A2_9AGAM</name>
<gene>
    <name evidence="12" type="ORF">RHS04_04163</name>
</gene>
<dbReference type="GO" id="GO:0061672">
    <property type="term" value="C:glutathione hydrolase complex"/>
    <property type="evidence" value="ECO:0007669"/>
    <property type="project" value="TreeGrafter"/>
</dbReference>
<dbReference type="InterPro" id="IPR011009">
    <property type="entry name" value="Kinase-like_dom_sf"/>
</dbReference>
<dbReference type="EMBL" id="JACYCC010000037">
    <property type="protein sequence ID" value="KAF8679803.1"/>
    <property type="molecule type" value="Genomic_DNA"/>
</dbReference>
<dbReference type="PANTHER" id="PTHR43187">
    <property type="entry name" value="GLUTAMINE AMIDOTRANSFERASE DUG3-RELATED"/>
    <property type="match status" value="1"/>
</dbReference>
<feature type="compositionally biased region" description="Basic and acidic residues" evidence="10">
    <location>
        <begin position="794"/>
        <end position="808"/>
    </location>
</feature>
<keyword evidence="6" id="KW-0904">Protein phosphatase</keyword>
<feature type="compositionally biased region" description="Basic and acidic residues" evidence="10">
    <location>
        <begin position="860"/>
        <end position="875"/>
    </location>
</feature>
<dbReference type="GO" id="GO:0031124">
    <property type="term" value="P:mRNA 3'-end processing"/>
    <property type="evidence" value="ECO:0007669"/>
    <property type="project" value="UniProtKB-ARBA"/>
</dbReference>
<evidence type="ECO:0000256" key="1">
    <source>
        <dbReference type="ARBA" id="ARBA00004123"/>
    </source>
</evidence>
<feature type="region of interest" description="Disordered" evidence="10">
    <location>
        <begin position="995"/>
        <end position="1043"/>
    </location>
</feature>
<dbReference type="GO" id="GO:0005737">
    <property type="term" value="C:cytoplasm"/>
    <property type="evidence" value="ECO:0007669"/>
    <property type="project" value="TreeGrafter"/>
</dbReference>
<feature type="domain" description="Protein kinase" evidence="11">
    <location>
        <begin position="1084"/>
        <end position="1444"/>
    </location>
</feature>
<dbReference type="Pfam" id="PF00069">
    <property type="entry name" value="Pkinase"/>
    <property type="match status" value="1"/>
</dbReference>
<feature type="compositionally biased region" description="Polar residues" evidence="10">
    <location>
        <begin position="880"/>
        <end position="890"/>
    </location>
</feature>
<dbReference type="Proteomes" id="UP000650582">
    <property type="component" value="Unassembled WGS sequence"/>
</dbReference>
<dbReference type="GO" id="GO:0005847">
    <property type="term" value="C:mRNA cleavage and polyadenylation specificity factor complex"/>
    <property type="evidence" value="ECO:0007669"/>
    <property type="project" value="UniProtKB-ARBA"/>
</dbReference>
<comment type="caution">
    <text evidence="12">The sequence shown here is derived from an EMBL/GenBank/DDBJ whole genome shotgun (WGS) entry which is preliminary data.</text>
</comment>
<evidence type="ECO:0000256" key="2">
    <source>
        <dbReference type="ARBA" id="ARBA00008978"/>
    </source>
</evidence>
<dbReference type="CDD" id="cd01908">
    <property type="entry name" value="YafJ"/>
    <property type="match status" value="1"/>
</dbReference>
<evidence type="ECO:0000256" key="9">
    <source>
        <dbReference type="ARBA" id="ARBA00048336"/>
    </source>
</evidence>
<evidence type="ECO:0000259" key="11">
    <source>
        <dbReference type="PROSITE" id="PS50011"/>
    </source>
</evidence>
<feature type="region of interest" description="Disordered" evidence="10">
    <location>
        <begin position="934"/>
        <end position="982"/>
    </location>
</feature>
<feature type="compositionally biased region" description="Basic and acidic residues" evidence="10">
    <location>
        <begin position="1"/>
        <end position="16"/>
    </location>
</feature>
<accession>A0A8H7H9A2</accession>
<feature type="compositionally biased region" description="Low complexity" evidence="10">
    <location>
        <begin position="1001"/>
        <end position="1026"/>
    </location>
</feature>
<feature type="compositionally biased region" description="Pro residues" evidence="10">
    <location>
        <begin position="1027"/>
        <end position="1041"/>
    </location>
</feature>
<dbReference type="PROSITE" id="PS50011">
    <property type="entry name" value="PROTEIN_KINASE_DOM"/>
    <property type="match status" value="1"/>
</dbReference>
<protein>
    <recommendedName>
        <fullName evidence="3">protein-serine/threonine phosphatase</fullName>
        <ecNumber evidence="3">3.1.3.16</ecNumber>
    </recommendedName>
</protein>
<dbReference type="InterPro" id="IPR008271">
    <property type="entry name" value="Ser/Thr_kinase_AS"/>
</dbReference>
<evidence type="ECO:0000256" key="5">
    <source>
        <dbReference type="ARBA" id="ARBA00022801"/>
    </source>
</evidence>
<evidence type="ECO:0000256" key="6">
    <source>
        <dbReference type="ARBA" id="ARBA00022912"/>
    </source>
</evidence>
<evidence type="ECO:0000313" key="13">
    <source>
        <dbReference type="Proteomes" id="UP000650582"/>
    </source>
</evidence>
<comment type="similarity">
    <text evidence="2">Belongs to the SSU72 phosphatase family.</text>
</comment>
<comment type="catalytic activity">
    <reaction evidence="8">
        <text>O-phospho-L-seryl-[protein] + H2O = L-seryl-[protein] + phosphate</text>
        <dbReference type="Rhea" id="RHEA:20629"/>
        <dbReference type="Rhea" id="RHEA-COMP:9863"/>
        <dbReference type="Rhea" id="RHEA-COMP:11604"/>
        <dbReference type="ChEBI" id="CHEBI:15377"/>
        <dbReference type="ChEBI" id="CHEBI:29999"/>
        <dbReference type="ChEBI" id="CHEBI:43474"/>
        <dbReference type="ChEBI" id="CHEBI:83421"/>
        <dbReference type="EC" id="3.1.3.16"/>
    </reaction>
</comment>
<keyword evidence="12" id="KW-0808">Transferase</keyword>
<feature type="region of interest" description="Disordered" evidence="10">
    <location>
        <begin position="658"/>
        <end position="681"/>
    </location>
</feature>
<dbReference type="PANTHER" id="PTHR43187:SF1">
    <property type="entry name" value="GLUTAMINE AMIDOTRANSFERASE DUG3-RELATED"/>
    <property type="match status" value="1"/>
</dbReference>
<sequence>MSQDPRLRARGIDPRLARGNAVGPTDPPYSQNSTPTFLPPRLQSPNPLLQSYGQALYRTRNRPLFCVVCASNQNRSMEAHNVLARAGFRVISSGTGSAVRLPGPTADRPNIYAFGTPYDDMWNDLHNQDRRLYEANGLLKMLDRNRKIKRAPERWQDNRTQADVVITCEERCFDAVCEDLLSRGGESNRPVHVINVEIKDNHEEALKAGLAIQDLAAAIEGSDDLDQDMTRILATQQERHPHSLLHALLYVNRYSGKSFSSGRSVERGAGPALRYYRTEHAITTSCLTIACQFAPCHSIINQAFDSRLRLDRRRPINGDGFGVGWYDSQELEQPEEPSSTQGEPCIFNSVTPAWNNVSGLVPTDYARVRDSRLPGKPYAASCQDQIASCIASQSVPPANSRSLNSVMQCACQSNNRRLAIIGQLSSMEPWQTHGMYLLTLRTGPEKPNPNQWMHNGSIADFHLIKRKLQASLSDELFAVPQGNTDSEWAFALFLSFVGLPNPKAKSFTPNVLKKAMLSCIARLNQWAKEAKITEPSLMNFCITDGKSVVATRYVSSRTDEAASLWFSSGTTFHEYAPGGHYRMTKSDKRENMFLIASEPLTFEKADWMEIPSNTIIVITPKMNILQIPIIDEFYVPASAENKRLGDFAATKGLLSRGQVTNEHDDTPPNEPTVPPNAGCASRLMDRTPQERAGGREIIETRFLEGPSTIDSGVYLLESDVDASLAEPKHGKDKSARVMSTNIDFQLTSPLPSSSPARIGGRLPLRTSHSAPPCLSSFSLKDIANNLDEHNALKRSMDSQLEVETKSSDSDQDEDVVIAVHPTRLSRASSVGNSYGITGIGRGFDWKWGNESDDDDEEEEEKKAPVIPEIRDESEHPTPPATQKNGLPTESQTNLVVIPPTPEAPRLPQRSSSMFVRTPPQAAVLGLSLNGLLNGPSPPAGPRSAGLQRGFSYSGASTPAEFSPFHSPRVRSPNLSPSSSYANLPGALSSPQLAAARLNSPRVTRSRSNQSRRVSVVSGRQIPVARMPSPPPDPSPVPPPLAPRLSRLASTTSFISIASTAATAPPSPGSDGHNHYIGGRSIDNFMILGEAGRGAYGMVKRAREFKIDGSLGPNVIIKQIIKSRILSDCWKKHPIHGTIPIEIYVMNALSNTSFKLPHKRPWDPSRFQTTSARHESKSIKDGVSPGGHSPRMYSHDFQSIPWEWVEGQVVKGHPSICPLLDFWEDGHFYYLLLPTSSSSFPKIDGQEFPGIDSRDTPPNDLFDLVEMYPQGLPGFLIRGYLGQMADALAFLHSKGICHRDIKDENVVLGPGGRCWLIDFGSSGVVRRGGWDTFSGTLDYAGPEILRGERYTGPPQDVWAFGVVAYVLLVGECPFASAQEAQEGLEPGTKALESLLERCGHGQEVACEEPDGGGRLGDALELVKACLSIDVTKRPTFEKIMVSRYLMGEVGWAHWDPPAEAPPPAK</sequence>
<feature type="compositionally biased region" description="Polar residues" evidence="10">
    <location>
        <begin position="972"/>
        <end position="981"/>
    </location>
</feature>
<feature type="region of interest" description="Disordered" evidence="10">
    <location>
        <begin position="794"/>
        <end position="813"/>
    </location>
</feature>
<dbReference type="Gene3D" id="3.40.50.2300">
    <property type="match status" value="2"/>
</dbReference>
<dbReference type="GO" id="GO:0004672">
    <property type="term" value="F:protein kinase activity"/>
    <property type="evidence" value="ECO:0007669"/>
    <property type="project" value="InterPro"/>
</dbReference>
<reference evidence="12" key="1">
    <citation type="submission" date="2020-09" db="EMBL/GenBank/DDBJ databases">
        <title>Comparative genome analyses of four rice-infecting Rhizoctonia solani isolates reveal extensive enrichment of homogalacturonan modification genes.</title>
        <authorList>
            <person name="Lee D.-Y."/>
            <person name="Jeon J."/>
            <person name="Kim K.-T."/>
            <person name="Cheong K."/>
            <person name="Song H."/>
            <person name="Choi G."/>
            <person name="Ko J."/>
            <person name="Opiyo S.O."/>
            <person name="Zuo S."/>
            <person name="Madhav S."/>
            <person name="Lee Y.-H."/>
            <person name="Wang G.-L."/>
        </authorList>
    </citation>
    <scope>NUCLEOTIDE SEQUENCE</scope>
    <source>
        <strain evidence="12">AG1-IA YN-7</strain>
    </source>
</reference>
<dbReference type="GO" id="GO:0005524">
    <property type="term" value="F:ATP binding"/>
    <property type="evidence" value="ECO:0007669"/>
    <property type="project" value="InterPro"/>
</dbReference>
<dbReference type="SUPFAM" id="SSF56112">
    <property type="entry name" value="Protein kinase-like (PK-like)"/>
    <property type="match status" value="1"/>
</dbReference>
<dbReference type="FunFam" id="3.40.50.2300:FF:000039">
    <property type="entry name" value="RNA polymerase II subunit A C-terminal domain phosphatase"/>
    <property type="match status" value="1"/>
</dbReference>
<proteinExistence type="inferred from homology"/>
<dbReference type="Pfam" id="PF04722">
    <property type="entry name" value="Ssu72"/>
    <property type="match status" value="1"/>
</dbReference>
<dbReference type="InterPro" id="IPR029055">
    <property type="entry name" value="Ntn_hydrolases_N"/>
</dbReference>
<evidence type="ECO:0000256" key="10">
    <source>
        <dbReference type="SAM" id="MobiDB-lite"/>
    </source>
</evidence>
<dbReference type="InterPro" id="IPR052373">
    <property type="entry name" value="Gamma-glu_amide_hydrolase"/>
</dbReference>
<dbReference type="GO" id="GO:0008242">
    <property type="term" value="F:omega peptidase activity"/>
    <property type="evidence" value="ECO:0007669"/>
    <property type="project" value="TreeGrafter"/>
</dbReference>
<comment type="subcellular location">
    <subcellularLocation>
        <location evidence="1">Nucleus</location>
    </subcellularLocation>
</comment>
<organism evidence="12 13">
    <name type="scientific">Rhizoctonia solani</name>
    <dbReference type="NCBI Taxonomy" id="456999"/>
    <lineage>
        <taxon>Eukaryota</taxon>
        <taxon>Fungi</taxon>
        <taxon>Dikarya</taxon>
        <taxon>Basidiomycota</taxon>
        <taxon>Agaricomycotina</taxon>
        <taxon>Agaricomycetes</taxon>
        <taxon>Cantharellales</taxon>
        <taxon>Ceratobasidiaceae</taxon>
        <taxon>Rhizoctonia</taxon>
    </lineage>
</organism>
<evidence type="ECO:0000256" key="7">
    <source>
        <dbReference type="ARBA" id="ARBA00023242"/>
    </source>
</evidence>
<evidence type="ECO:0000256" key="8">
    <source>
        <dbReference type="ARBA" id="ARBA00047761"/>
    </source>
</evidence>
<evidence type="ECO:0000256" key="4">
    <source>
        <dbReference type="ARBA" id="ARBA00022664"/>
    </source>
</evidence>
<dbReference type="SMART" id="SM00220">
    <property type="entry name" value="S_TKc"/>
    <property type="match status" value="1"/>
</dbReference>
<dbReference type="EC" id="3.1.3.16" evidence="3"/>
<dbReference type="Gene3D" id="3.30.200.20">
    <property type="entry name" value="Phosphorylase Kinase, domain 1"/>
    <property type="match status" value="1"/>
</dbReference>
<feature type="region of interest" description="Disordered" evidence="10">
    <location>
        <begin position="1"/>
        <end position="43"/>
    </location>
</feature>
<evidence type="ECO:0000256" key="3">
    <source>
        <dbReference type="ARBA" id="ARBA00013081"/>
    </source>
</evidence>
<dbReference type="Gene3D" id="3.60.20.10">
    <property type="entry name" value="Glutamine Phosphoribosylpyrophosphate, subunit 1, domain 1"/>
    <property type="match status" value="2"/>
</dbReference>
<keyword evidence="12" id="KW-0418">Kinase</keyword>
<feature type="compositionally biased region" description="Acidic residues" evidence="10">
    <location>
        <begin position="850"/>
        <end position="859"/>
    </location>
</feature>
<dbReference type="InterPro" id="IPR006811">
    <property type="entry name" value="RNA_pol_II_suA"/>
</dbReference>